<keyword evidence="1" id="KW-0472">Membrane</keyword>
<feature type="transmembrane region" description="Helical" evidence="1">
    <location>
        <begin position="430"/>
        <end position="452"/>
    </location>
</feature>
<dbReference type="STRING" id="980251.GCA_001642875_04856"/>
<evidence type="ECO:0000256" key="1">
    <source>
        <dbReference type="SAM" id="Phobius"/>
    </source>
</evidence>
<evidence type="ECO:0000313" key="3">
    <source>
        <dbReference type="Proteomes" id="UP000322214"/>
    </source>
</evidence>
<feature type="transmembrane region" description="Helical" evidence="1">
    <location>
        <begin position="12"/>
        <end position="36"/>
    </location>
</feature>
<feature type="transmembrane region" description="Helical" evidence="1">
    <location>
        <begin position="56"/>
        <end position="74"/>
    </location>
</feature>
<feature type="transmembrane region" description="Helical" evidence="1">
    <location>
        <begin position="304"/>
        <end position="328"/>
    </location>
</feature>
<organism evidence="2 3">
    <name type="scientific">Mariniblastus fucicola</name>
    <dbReference type="NCBI Taxonomy" id="980251"/>
    <lineage>
        <taxon>Bacteria</taxon>
        <taxon>Pseudomonadati</taxon>
        <taxon>Planctomycetota</taxon>
        <taxon>Planctomycetia</taxon>
        <taxon>Pirellulales</taxon>
        <taxon>Pirellulaceae</taxon>
        <taxon>Mariniblastus</taxon>
    </lineage>
</organism>
<proteinExistence type="predicted"/>
<name>A0A5B9PAE2_9BACT</name>
<feature type="transmembrane region" description="Helical" evidence="1">
    <location>
        <begin position="270"/>
        <end position="292"/>
    </location>
</feature>
<feature type="transmembrane region" description="Helical" evidence="1">
    <location>
        <begin position="226"/>
        <end position="250"/>
    </location>
</feature>
<dbReference type="Proteomes" id="UP000322214">
    <property type="component" value="Chromosome"/>
</dbReference>
<feature type="transmembrane region" description="Helical" evidence="1">
    <location>
        <begin position="529"/>
        <end position="548"/>
    </location>
</feature>
<protein>
    <submittedName>
        <fullName evidence="2">Uncharacterized protein</fullName>
    </submittedName>
</protein>
<keyword evidence="1" id="KW-1133">Transmembrane helix</keyword>
<accession>A0A5B9PAE2</accession>
<evidence type="ECO:0000313" key="2">
    <source>
        <dbReference type="EMBL" id="QEG22459.1"/>
    </source>
</evidence>
<feature type="transmembrane region" description="Helical" evidence="1">
    <location>
        <begin position="340"/>
        <end position="360"/>
    </location>
</feature>
<gene>
    <name evidence="2" type="ORF">MFFC18_23390</name>
</gene>
<dbReference type="EMBL" id="CP042912">
    <property type="protein sequence ID" value="QEG22459.1"/>
    <property type="molecule type" value="Genomic_DNA"/>
</dbReference>
<keyword evidence="1" id="KW-0812">Transmembrane</keyword>
<dbReference type="RefSeq" id="WP_075086516.1">
    <property type="nucleotide sequence ID" value="NZ_CP042912.1"/>
</dbReference>
<keyword evidence="3" id="KW-1185">Reference proteome</keyword>
<sequence>MKWTGKTTEVAIVLLGVSILCFAVWLAMVSGEFEFVDPGVTVESKQLFEVAMRKRPVTLVVVAMMAASVIYLCACWCASRLKSQSRRTQRSQRTMLFWIVGLGVLSRVVLLGSTPILEIDLYRYLWDGNVTMATGDPYKFAPVEFVQWKYPAGQRINFARTESETEWLRNFAQRQDESMQDVLRITAQHYGQYTSPYPPVSQSAFALSHRLAPFAFSQTSLKSRVFVLKTVLVLFDIATGFVLILILRSLKLPETMSIVWFWSPLVLKEFANGGHLDSVAIFCCTLFVLFAIKQLRSSRPMRFAIAAGIMLALGVGAKVFPVVLVPLWAVMTLKQFGWRAMFPGAISLLMVVAVNAPMLIRIAEFQNAEVGSLPKPGVLAFAESWEMNDMLFMLVFENLQPPSLEDGRETVTPWFVFTSSKWRATMTNELAFAAARAITTLIFGLIVAWLCWRMILAQPNERARIFAESVFLCLAWFWFLSPTQNPWYWCWALPFVPLARSRVWYLVGAMTLLYYLHFHFIYSGSDIAGFHYVVPFVEFGSVIFLLAFDTVLNRFLPRKKAIPAR</sequence>
<dbReference type="KEGG" id="mff:MFFC18_23390"/>
<feature type="transmembrane region" description="Helical" evidence="1">
    <location>
        <begin position="503"/>
        <end position="522"/>
    </location>
</feature>
<feature type="transmembrane region" description="Helical" evidence="1">
    <location>
        <begin position="464"/>
        <end position="483"/>
    </location>
</feature>
<dbReference type="OrthoDB" id="3362857at2"/>
<reference evidence="2 3" key="1">
    <citation type="submission" date="2019-08" db="EMBL/GenBank/DDBJ databases">
        <title>Deep-cultivation of Planctomycetes and their phenomic and genomic characterization uncovers novel biology.</title>
        <authorList>
            <person name="Wiegand S."/>
            <person name="Jogler M."/>
            <person name="Boedeker C."/>
            <person name="Pinto D."/>
            <person name="Vollmers J."/>
            <person name="Rivas-Marin E."/>
            <person name="Kohn T."/>
            <person name="Peeters S.H."/>
            <person name="Heuer A."/>
            <person name="Rast P."/>
            <person name="Oberbeckmann S."/>
            <person name="Bunk B."/>
            <person name="Jeske O."/>
            <person name="Meyerdierks A."/>
            <person name="Storesund J.E."/>
            <person name="Kallscheuer N."/>
            <person name="Luecker S."/>
            <person name="Lage O.M."/>
            <person name="Pohl T."/>
            <person name="Merkel B.J."/>
            <person name="Hornburger P."/>
            <person name="Mueller R.-W."/>
            <person name="Bruemmer F."/>
            <person name="Labrenz M."/>
            <person name="Spormann A.M."/>
            <person name="Op den Camp H."/>
            <person name="Overmann J."/>
            <person name="Amann R."/>
            <person name="Jetten M.S.M."/>
            <person name="Mascher T."/>
            <person name="Medema M.H."/>
            <person name="Devos D.P."/>
            <person name="Kaster A.-K."/>
            <person name="Ovreas L."/>
            <person name="Rohde M."/>
            <person name="Galperin M.Y."/>
            <person name="Jogler C."/>
        </authorList>
    </citation>
    <scope>NUCLEOTIDE SEQUENCE [LARGE SCALE GENOMIC DNA]</scope>
    <source>
        <strain evidence="2 3">FC18</strain>
    </source>
</reference>
<dbReference type="AlphaFoldDB" id="A0A5B9PAE2"/>